<proteinExistence type="predicted"/>
<name>E6PXF0_9ZZZZ</name>
<evidence type="ECO:0000256" key="5">
    <source>
        <dbReference type="ARBA" id="ARBA00023244"/>
    </source>
</evidence>
<dbReference type="EC" id="2.1.1.107" evidence="1"/>
<dbReference type="InterPro" id="IPR000878">
    <property type="entry name" value="4pyrrol_Mease"/>
</dbReference>
<dbReference type="PROSITE" id="PS00840">
    <property type="entry name" value="SUMT_2"/>
    <property type="match status" value="1"/>
</dbReference>
<dbReference type="Pfam" id="PF00590">
    <property type="entry name" value="TP_methylase"/>
    <property type="match status" value="1"/>
</dbReference>
<dbReference type="InterPro" id="IPR006366">
    <property type="entry name" value="CobA/CysG_C"/>
</dbReference>
<gene>
    <name evidence="7" type="primary">cobA</name>
    <name evidence="7" type="ORF">CARN3_0547</name>
</gene>
<comment type="caution">
    <text evidence="7">The sequence shown here is derived from an EMBL/GenBank/DDBJ whole genome shotgun (WGS) entry which is preliminary data.</text>
</comment>
<dbReference type="EMBL" id="CABN01000033">
    <property type="protein sequence ID" value="CBH99609.1"/>
    <property type="molecule type" value="Genomic_DNA"/>
</dbReference>
<dbReference type="InterPro" id="IPR014777">
    <property type="entry name" value="4pyrrole_Mease_sub1"/>
</dbReference>
<dbReference type="CDD" id="cd11642">
    <property type="entry name" value="SUMT"/>
    <property type="match status" value="1"/>
</dbReference>
<dbReference type="FunFam" id="3.40.1010.10:FF:000001">
    <property type="entry name" value="Siroheme synthase"/>
    <property type="match status" value="1"/>
</dbReference>
<evidence type="ECO:0000256" key="1">
    <source>
        <dbReference type="ARBA" id="ARBA00012162"/>
    </source>
</evidence>
<dbReference type="PANTHER" id="PTHR45790">
    <property type="entry name" value="SIROHEME SYNTHASE-RELATED"/>
    <property type="match status" value="1"/>
</dbReference>
<dbReference type="AlphaFoldDB" id="E6PXF0"/>
<evidence type="ECO:0000259" key="6">
    <source>
        <dbReference type="Pfam" id="PF00590"/>
    </source>
</evidence>
<dbReference type="InterPro" id="IPR003043">
    <property type="entry name" value="Uropor_MeTrfase_CS"/>
</dbReference>
<protein>
    <recommendedName>
        <fullName evidence="1">uroporphyrinogen-III C-methyltransferase</fullName>
        <ecNumber evidence="1">2.1.1.107</ecNumber>
    </recommendedName>
</protein>
<dbReference type="GO" id="GO:0004851">
    <property type="term" value="F:uroporphyrin-III C-methyltransferase activity"/>
    <property type="evidence" value="ECO:0007669"/>
    <property type="project" value="UniProtKB-EC"/>
</dbReference>
<dbReference type="InterPro" id="IPR035996">
    <property type="entry name" value="4pyrrol_Methylase_sf"/>
</dbReference>
<sequence>MYSLPGTVYLTGAGPGDPELLTRRAATLLAEAGSVLHDDLVSGEVLALAGPNAEVINVGKRCGHKAITQQGINEMMIARAGSGEVVVRLKSGDPLLFGRAGEEIRALIAAKIPFVVVPGISAAFAAAAAAGLTLTDRGGASRLVFASGHHAHDGRKEEWSSTAGTTLARYMPGKDYAAIQAELLADGWPAKTPCLVVSNASWKSQIVRGTTLDALSVIEPLPAPAILLAGESLASFSAATNAAPHTSERLS</sequence>
<reference evidence="7" key="1">
    <citation type="submission" date="2009-10" db="EMBL/GenBank/DDBJ databases">
        <title>Diversity of trophic interactions inside an arsenic-rich microbial ecosystem.</title>
        <authorList>
            <person name="Bertin P.N."/>
            <person name="Heinrich-Salmeron A."/>
            <person name="Pelletier E."/>
            <person name="Goulhen-Chollet F."/>
            <person name="Arsene-Ploetze F."/>
            <person name="Gallien S."/>
            <person name="Calteau A."/>
            <person name="Vallenet D."/>
            <person name="Casiot C."/>
            <person name="Chane-Woon-Ming B."/>
            <person name="Giloteaux L."/>
            <person name="Barakat M."/>
            <person name="Bonnefoy V."/>
            <person name="Bruneel O."/>
            <person name="Chandler M."/>
            <person name="Cleiss J."/>
            <person name="Duran R."/>
            <person name="Elbaz-Poulichet F."/>
            <person name="Fonknechten N."/>
            <person name="Lauga B."/>
            <person name="Mornico D."/>
            <person name="Ortet P."/>
            <person name="Schaeffer C."/>
            <person name="Siguier P."/>
            <person name="Alexander Thil Smith A."/>
            <person name="Van Dorsselaer A."/>
            <person name="Weissenbach J."/>
            <person name="Medigue C."/>
            <person name="Le Paslier D."/>
        </authorList>
    </citation>
    <scope>NUCLEOTIDE SEQUENCE</scope>
</reference>
<dbReference type="Gene3D" id="3.40.1010.10">
    <property type="entry name" value="Cobalt-precorrin-4 Transmethylase, Domain 1"/>
    <property type="match status" value="1"/>
</dbReference>
<feature type="domain" description="Tetrapyrrole methylase" evidence="6">
    <location>
        <begin position="7"/>
        <end position="215"/>
    </location>
</feature>
<dbReference type="InterPro" id="IPR014776">
    <property type="entry name" value="4pyrrole_Mease_sub2"/>
</dbReference>
<accession>E6PXF0</accession>
<organism evidence="7">
    <name type="scientific">mine drainage metagenome</name>
    <dbReference type="NCBI Taxonomy" id="410659"/>
    <lineage>
        <taxon>unclassified sequences</taxon>
        <taxon>metagenomes</taxon>
        <taxon>ecological metagenomes</taxon>
    </lineage>
</organism>
<dbReference type="PANTHER" id="PTHR45790:SF3">
    <property type="entry name" value="S-ADENOSYL-L-METHIONINE-DEPENDENT UROPORPHYRINOGEN III METHYLTRANSFERASE, CHLOROPLASTIC"/>
    <property type="match status" value="1"/>
</dbReference>
<keyword evidence="2 7" id="KW-0489">Methyltransferase</keyword>
<evidence type="ECO:0000256" key="4">
    <source>
        <dbReference type="ARBA" id="ARBA00022691"/>
    </source>
</evidence>
<dbReference type="NCBIfam" id="NF004790">
    <property type="entry name" value="PRK06136.1"/>
    <property type="match status" value="1"/>
</dbReference>
<evidence type="ECO:0000256" key="3">
    <source>
        <dbReference type="ARBA" id="ARBA00022679"/>
    </source>
</evidence>
<dbReference type="InterPro" id="IPR050161">
    <property type="entry name" value="Siro_Cobalamin_biosynth"/>
</dbReference>
<dbReference type="NCBIfam" id="TIGR01469">
    <property type="entry name" value="cobA_cysG_Cterm"/>
    <property type="match status" value="1"/>
</dbReference>
<evidence type="ECO:0000256" key="2">
    <source>
        <dbReference type="ARBA" id="ARBA00022603"/>
    </source>
</evidence>
<evidence type="ECO:0000313" key="7">
    <source>
        <dbReference type="EMBL" id="CBH99609.1"/>
    </source>
</evidence>
<dbReference type="SUPFAM" id="SSF53790">
    <property type="entry name" value="Tetrapyrrole methylase"/>
    <property type="match status" value="1"/>
</dbReference>
<keyword evidence="5" id="KW-0627">Porphyrin biosynthesis</keyword>
<keyword evidence="4" id="KW-0949">S-adenosyl-L-methionine</keyword>
<dbReference type="GO" id="GO:0032259">
    <property type="term" value="P:methylation"/>
    <property type="evidence" value="ECO:0007669"/>
    <property type="project" value="UniProtKB-KW"/>
</dbReference>
<dbReference type="Gene3D" id="3.30.950.10">
    <property type="entry name" value="Methyltransferase, Cobalt-precorrin-4 Transmethylase, Domain 2"/>
    <property type="match status" value="1"/>
</dbReference>
<dbReference type="GO" id="GO:0019354">
    <property type="term" value="P:siroheme biosynthetic process"/>
    <property type="evidence" value="ECO:0007669"/>
    <property type="project" value="InterPro"/>
</dbReference>
<keyword evidence="3 7" id="KW-0808">Transferase</keyword>